<evidence type="ECO:0000256" key="14">
    <source>
        <dbReference type="PROSITE-ProRule" id="PRU00124"/>
    </source>
</evidence>
<evidence type="ECO:0000313" key="16">
    <source>
        <dbReference type="Ensembl" id="ENSSSCP00040012519.1"/>
    </source>
</evidence>
<evidence type="ECO:0000256" key="13">
    <source>
        <dbReference type="ARBA" id="ARBA00074720"/>
    </source>
</evidence>
<dbReference type="SMART" id="SM00192">
    <property type="entry name" value="LDLa"/>
    <property type="match status" value="2"/>
</dbReference>
<evidence type="ECO:0000313" key="17">
    <source>
        <dbReference type="Proteomes" id="UP000694722"/>
    </source>
</evidence>
<evidence type="ECO:0000256" key="1">
    <source>
        <dbReference type="ARBA" id="ARBA00004251"/>
    </source>
</evidence>
<keyword evidence="5 15" id="KW-0732">Signal</keyword>
<evidence type="ECO:0000256" key="4">
    <source>
        <dbReference type="ARBA" id="ARBA00022692"/>
    </source>
</evidence>
<dbReference type="InterPro" id="IPR002172">
    <property type="entry name" value="LDrepeatLR_classA_rpt"/>
</dbReference>
<comment type="similarity">
    <text evidence="2">Belongs to the LDLR family.</text>
</comment>
<comment type="subcellular location">
    <subcellularLocation>
        <location evidence="1">Cell membrane</location>
        <topology evidence="1">Single-pass type I membrane protein</topology>
    </subcellularLocation>
</comment>
<evidence type="ECO:0000256" key="15">
    <source>
        <dbReference type="SAM" id="SignalP"/>
    </source>
</evidence>
<keyword evidence="9 14" id="KW-1015">Disulfide bond</keyword>
<organism evidence="16 17">
    <name type="scientific">Sus scrofa</name>
    <name type="common">Pig</name>
    <dbReference type="NCBI Taxonomy" id="9823"/>
    <lineage>
        <taxon>Eukaryota</taxon>
        <taxon>Metazoa</taxon>
        <taxon>Chordata</taxon>
        <taxon>Craniata</taxon>
        <taxon>Vertebrata</taxon>
        <taxon>Euteleostomi</taxon>
        <taxon>Mammalia</taxon>
        <taxon>Eutheria</taxon>
        <taxon>Laurasiatheria</taxon>
        <taxon>Artiodactyla</taxon>
        <taxon>Suina</taxon>
        <taxon>Suidae</taxon>
        <taxon>Sus</taxon>
    </lineage>
</organism>
<comment type="caution">
    <text evidence="14">Lacks conserved residue(s) required for the propagation of feature annotation.</text>
</comment>
<keyword evidence="3" id="KW-1003">Cell membrane</keyword>
<dbReference type="PROSITE" id="PS01209">
    <property type="entry name" value="LDLRA_1"/>
    <property type="match status" value="1"/>
</dbReference>
<reference evidence="16" key="1">
    <citation type="submission" date="2025-08" db="UniProtKB">
        <authorList>
            <consortium name="Ensembl"/>
        </authorList>
    </citation>
    <scope>IDENTIFICATION</scope>
</reference>
<keyword evidence="10" id="KW-0675">Receptor</keyword>
<dbReference type="GO" id="GO:0016192">
    <property type="term" value="P:vesicle-mediated transport"/>
    <property type="evidence" value="ECO:0007669"/>
    <property type="project" value="UniProtKB-ARBA"/>
</dbReference>
<keyword evidence="7" id="KW-1133">Transmembrane helix</keyword>
<protein>
    <recommendedName>
        <fullName evidence="13">Low-density lipoprotein receptor class A domain-containing protein 3</fullName>
    </recommendedName>
</protein>
<dbReference type="Gene3D" id="4.10.400.10">
    <property type="entry name" value="Low-density Lipoprotein Receptor"/>
    <property type="match status" value="2"/>
</dbReference>
<sequence length="157" mass="16816">MWLLGPLCLLLSSAAESQLLPGNNFTNECNIPGNFMCSNGRCIPGAWQCDGLPDCFDKSDEKECPKAKSKCGPTFFPCASGIHCIIGRFRCNGFEDCPDGSDEENCKGWLTIVPRTLAPRFGPACLGGPRAAGRGPVEQTLKGRQELAAGHRQAALL</sequence>
<evidence type="ECO:0000256" key="3">
    <source>
        <dbReference type="ARBA" id="ARBA00022475"/>
    </source>
</evidence>
<dbReference type="PROSITE" id="PS50068">
    <property type="entry name" value="LDLRA_2"/>
    <property type="match status" value="2"/>
</dbReference>
<dbReference type="PANTHER" id="PTHR24270:SF8">
    <property type="entry name" value="LD11117P-RELATED"/>
    <property type="match status" value="1"/>
</dbReference>
<keyword evidence="8" id="KW-0472">Membrane</keyword>
<evidence type="ECO:0000256" key="7">
    <source>
        <dbReference type="ARBA" id="ARBA00022989"/>
    </source>
</evidence>
<feature type="chain" id="PRO_5034618527" description="Low-density lipoprotein receptor class A domain-containing protein 3" evidence="15">
    <location>
        <begin position="18"/>
        <end position="157"/>
    </location>
</feature>
<evidence type="ECO:0000256" key="5">
    <source>
        <dbReference type="ARBA" id="ARBA00022729"/>
    </source>
</evidence>
<dbReference type="GO" id="GO:0005886">
    <property type="term" value="C:plasma membrane"/>
    <property type="evidence" value="ECO:0007669"/>
    <property type="project" value="UniProtKB-SubCell"/>
</dbReference>
<name>A0A8D1DUX6_PIG</name>
<dbReference type="Ensembl" id="ENSSSCT00040029940.1">
    <property type="protein sequence ID" value="ENSSSCP00040012519.1"/>
    <property type="gene ID" value="ENSSSCG00040022258.1"/>
</dbReference>
<dbReference type="PRINTS" id="PR00261">
    <property type="entry name" value="LDLRECEPTOR"/>
</dbReference>
<evidence type="ECO:0000256" key="8">
    <source>
        <dbReference type="ARBA" id="ARBA00023136"/>
    </source>
</evidence>
<dbReference type="Pfam" id="PF00057">
    <property type="entry name" value="Ldl_recept_a"/>
    <property type="match status" value="2"/>
</dbReference>
<accession>A0A8D1DUX6</accession>
<gene>
    <name evidence="16" type="primary">LDLRAD3</name>
</gene>
<dbReference type="Proteomes" id="UP000694722">
    <property type="component" value="Unplaced"/>
</dbReference>
<keyword evidence="6" id="KW-0677">Repeat</keyword>
<keyword evidence="12" id="KW-0449">Lipoprotein</keyword>
<evidence type="ECO:0000256" key="12">
    <source>
        <dbReference type="ARBA" id="ARBA00023288"/>
    </source>
</evidence>
<evidence type="ECO:0000256" key="10">
    <source>
        <dbReference type="ARBA" id="ARBA00023170"/>
    </source>
</evidence>
<feature type="disulfide bond" evidence="14">
    <location>
        <begin position="37"/>
        <end position="55"/>
    </location>
</feature>
<evidence type="ECO:0000256" key="11">
    <source>
        <dbReference type="ARBA" id="ARBA00023180"/>
    </source>
</evidence>
<dbReference type="InterPro" id="IPR050685">
    <property type="entry name" value="LDLR"/>
</dbReference>
<keyword evidence="11" id="KW-0325">Glycoprotein</keyword>
<dbReference type="FunFam" id="4.10.400.10:FF:000104">
    <property type="entry name" value="Low-density lipoprotein receptor class A domain-containing protein 3"/>
    <property type="match status" value="1"/>
</dbReference>
<dbReference type="AlphaFoldDB" id="A0A8D1DUX6"/>
<keyword evidence="4" id="KW-0812">Transmembrane</keyword>
<dbReference type="SUPFAM" id="SSF57424">
    <property type="entry name" value="LDL receptor-like module"/>
    <property type="match status" value="2"/>
</dbReference>
<feature type="signal peptide" evidence="15">
    <location>
        <begin position="1"/>
        <end position="17"/>
    </location>
</feature>
<evidence type="ECO:0000256" key="6">
    <source>
        <dbReference type="ARBA" id="ARBA00022737"/>
    </source>
</evidence>
<feature type="disulfide bond" evidence="14">
    <location>
        <begin position="49"/>
        <end position="64"/>
    </location>
</feature>
<evidence type="ECO:0000256" key="2">
    <source>
        <dbReference type="ARBA" id="ARBA00009939"/>
    </source>
</evidence>
<dbReference type="CDD" id="cd00112">
    <property type="entry name" value="LDLa"/>
    <property type="match status" value="2"/>
</dbReference>
<dbReference type="PANTHER" id="PTHR24270">
    <property type="entry name" value="LOW-DENSITY LIPOPROTEIN RECEPTOR-RELATED"/>
    <property type="match status" value="1"/>
</dbReference>
<dbReference type="InterPro" id="IPR023415">
    <property type="entry name" value="LDLR_class-A_CS"/>
</dbReference>
<feature type="disulfide bond" evidence="14">
    <location>
        <begin position="91"/>
        <end position="106"/>
    </location>
</feature>
<proteinExistence type="inferred from homology"/>
<dbReference type="InterPro" id="IPR036055">
    <property type="entry name" value="LDL_receptor-like_sf"/>
</dbReference>
<evidence type="ECO:0000256" key="9">
    <source>
        <dbReference type="ARBA" id="ARBA00023157"/>
    </source>
</evidence>